<dbReference type="InterPro" id="IPR005378">
    <property type="entry name" value="Vps35"/>
</dbReference>
<accession>A0A6L2Q666</accession>
<dbReference type="InParanoid" id="A0A6L2Q666"/>
<comment type="caution">
    <text evidence="2">The sequence shown here is derived from an EMBL/GenBank/DDBJ whole genome shotgun (WGS) entry which is preliminary data.</text>
</comment>
<evidence type="ECO:0000313" key="2">
    <source>
        <dbReference type="EMBL" id="GFG38275.1"/>
    </source>
</evidence>
<feature type="chain" id="PRO_5027034388" evidence="1">
    <location>
        <begin position="18"/>
        <end position="100"/>
    </location>
</feature>
<dbReference type="GO" id="GO:0006886">
    <property type="term" value="P:intracellular protein transport"/>
    <property type="evidence" value="ECO:0007669"/>
    <property type="project" value="TreeGrafter"/>
</dbReference>
<dbReference type="Proteomes" id="UP000502823">
    <property type="component" value="Unassembled WGS sequence"/>
</dbReference>
<dbReference type="OrthoDB" id="10258141at2759"/>
<name>A0A6L2Q666_COPFO</name>
<proteinExistence type="predicted"/>
<sequence length="100" mass="11523">MGVWLCHSVYLVMFLLSLEVHLLLQPMTPQLSPVEEQERLLDEALGIVKSQALQMKRCLDRSKLMDGLKHASTMLGELRTSLLSPKSYYELCILYYHTLL</sequence>
<keyword evidence="1" id="KW-0732">Signal</keyword>
<dbReference type="GO" id="GO:0042147">
    <property type="term" value="P:retrograde transport, endosome to Golgi"/>
    <property type="evidence" value="ECO:0007669"/>
    <property type="project" value="InterPro"/>
</dbReference>
<evidence type="ECO:0000313" key="3">
    <source>
        <dbReference type="Proteomes" id="UP000502823"/>
    </source>
</evidence>
<reference evidence="3" key="1">
    <citation type="submission" date="2020-01" db="EMBL/GenBank/DDBJ databases">
        <title>Draft genome sequence of the Termite Coptotermes fromosanus.</title>
        <authorList>
            <person name="Itakura S."/>
            <person name="Yosikawa Y."/>
            <person name="Umezawa K."/>
        </authorList>
    </citation>
    <scope>NUCLEOTIDE SEQUENCE [LARGE SCALE GENOMIC DNA]</scope>
</reference>
<evidence type="ECO:0000256" key="1">
    <source>
        <dbReference type="SAM" id="SignalP"/>
    </source>
</evidence>
<dbReference type="AlphaFoldDB" id="A0A6L2Q666"/>
<dbReference type="GO" id="GO:0005829">
    <property type="term" value="C:cytosol"/>
    <property type="evidence" value="ECO:0007669"/>
    <property type="project" value="GOC"/>
</dbReference>
<dbReference type="Pfam" id="PF03635">
    <property type="entry name" value="Vps35"/>
    <property type="match status" value="1"/>
</dbReference>
<dbReference type="PANTHER" id="PTHR11099">
    <property type="entry name" value="VACUOLAR SORTING PROTEIN 35"/>
    <property type="match status" value="1"/>
</dbReference>
<gene>
    <name evidence="2" type="ORF">Cfor_01908</name>
</gene>
<organism evidence="2 3">
    <name type="scientific">Coptotermes formosanus</name>
    <name type="common">Formosan subterranean termite</name>
    <dbReference type="NCBI Taxonomy" id="36987"/>
    <lineage>
        <taxon>Eukaryota</taxon>
        <taxon>Metazoa</taxon>
        <taxon>Ecdysozoa</taxon>
        <taxon>Arthropoda</taxon>
        <taxon>Hexapoda</taxon>
        <taxon>Insecta</taxon>
        <taxon>Pterygota</taxon>
        <taxon>Neoptera</taxon>
        <taxon>Polyneoptera</taxon>
        <taxon>Dictyoptera</taxon>
        <taxon>Blattodea</taxon>
        <taxon>Blattoidea</taxon>
        <taxon>Termitoidae</taxon>
        <taxon>Rhinotermitidae</taxon>
        <taxon>Coptotermes</taxon>
    </lineage>
</organism>
<dbReference type="PANTHER" id="PTHR11099:SF0">
    <property type="entry name" value="VACUOLAR PROTEIN SORTING-ASSOCIATED PROTEIN 35"/>
    <property type="match status" value="1"/>
</dbReference>
<feature type="signal peptide" evidence="1">
    <location>
        <begin position="1"/>
        <end position="17"/>
    </location>
</feature>
<dbReference type="GO" id="GO:0005770">
    <property type="term" value="C:late endosome"/>
    <property type="evidence" value="ECO:0007669"/>
    <property type="project" value="TreeGrafter"/>
</dbReference>
<dbReference type="GO" id="GO:0030906">
    <property type="term" value="C:retromer, cargo-selective complex"/>
    <property type="evidence" value="ECO:0007669"/>
    <property type="project" value="InterPro"/>
</dbReference>
<dbReference type="EMBL" id="BLKM01000764">
    <property type="protein sequence ID" value="GFG38275.1"/>
    <property type="molecule type" value="Genomic_DNA"/>
</dbReference>
<keyword evidence="3" id="KW-1185">Reference proteome</keyword>
<protein>
    <submittedName>
        <fullName evidence="2">Uncharacterized protein</fullName>
    </submittedName>
</protein>